<dbReference type="InterPro" id="IPR038081">
    <property type="entry name" value="CalX-like_sf"/>
</dbReference>
<dbReference type="SUPFAM" id="SSF141072">
    <property type="entry name" value="CalX-like"/>
    <property type="match status" value="4"/>
</dbReference>
<dbReference type="PANTHER" id="PTHR11878">
    <property type="entry name" value="SODIUM/CALCIUM EXCHANGER"/>
    <property type="match status" value="1"/>
</dbReference>
<keyword evidence="7" id="KW-1185">Reference proteome</keyword>
<dbReference type="Proteomes" id="UP001272242">
    <property type="component" value="Unassembled WGS sequence"/>
</dbReference>
<keyword evidence="4" id="KW-0813">Transport</keyword>
<evidence type="ECO:0000256" key="3">
    <source>
        <dbReference type="ARBA" id="ARBA00022837"/>
    </source>
</evidence>
<dbReference type="Gene3D" id="2.130.10.130">
    <property type="entry name" value="Integrin alpha, N-terminal"/>
    <property type="match status" value="2"/>
</dbReference>
<dbReference type="SMART" id="SM00237">
    <property type="entry name" value="Calx_beta"/>
    <property type="match status" value="3"/>
</dbReference>
<keyword evidence="4" id="KW-0406">Ion transport</keyword>
<sequence length="1405" mass="138977">MPPWISKLLGRPRTRSRPRAAVALRLVRLEGRDVPALIGLEATDVPVSVTGGVDRGGDLAVRADGSGFVVTYEAPDDAGGGIYFKRFDANWQLVQGPVAVNTVTANDQQAPSIGADSAGNFVIAWQSFGQDPGDSAAQAGVYARRFLADGTALDAAEFRVNTTTAGQQREPDVAANAAGQFVIAFQSGAPIADIYAQSYAGITTGGSGAPAAVGGESVVNNAFGSQAEPAVAIDGAGNYVVVWQSPGRDSASTSDFGIFLRQMGRNGTPATSAEFLVNTVTAGNQQRPDIAMDAGGNFNVVWYSDNIDGSGTAVVMRRFQVGGGAFGGEFRVNATTTGNQINPHIDATAGGTFLVTWTGTEGDLDPAGTDVYFKVYDSSGGVVVPERAVSPTAANNDAAEDNAVGGISAAGDFVILFDSGAAGTSDTYLRRFAEGAGVGFTAATSSGPESAGAAVGLTRTGAQYVLANVATTVQVTRTGGSAVPWADFTTSFPAGVTFPAGATAQTLTIAVTDDDAVEPNETIVLGIATVTNGTARGQVTHVYTILDNDPLSVLAVNSPSVTEGDSGTRALTFTVTLSAASASAVTVGYATADGTATAADYTAASGTLTFAPGETSKTVTVLVNGDTANEADETLTVVLSNPVNATIGTGTGTGTITNDDPVPALSVGGVTLAEGNAGGTNVTLTVSLSAPSGQAVSVTYTTADGTATAGADYAAASGALTFAPGETSKTVTLSVSGDATFEDDESFAVNLSAPVHATVAGGLALVTVTNDDPLPTVTLSLAGGPLTESGGAATVTATLSNPSAFPVVVTLGFTGTASGADFTASGTRIAIPAGSTSGFVTLAGADDTADENDETVVVSVASVSGGIESGTQQVTVTVTDDDLPAATADTATTDEDAPLPSVSSVLGNDNAAPGATAELFGAGPVGGTVTLSPDGTFSYTPNADFNGTDSFRYRVRNAANEVSAAVAVTITVRAVNDAPVNTVPEAQAQATTKAAPLTFSAATGNGLSVFDVDAGPAPLSVTLAATTGTLTVVPVAGASVTGNGTAAVTLSGPLAAVNAALAGAAFTPTPGFVGGATVTVTSSDGEFTDTDAFDIAVAQTANELAPRPAAFATVAPGAVTTVTVRNPLTGAVTTFVPYAGFAGEVRIATGDVNGDGITDIVTGAGPGTSGGHVKVFDGATGAERLSFLAFDGFGGGVFVAAGDVNADGRDDLIVSADAGATPHVKVFGGQDNVLLQSFLAYGAGFTGGARVATGDVNGDGFADIVTGAGAGADHVKAFSGKDRSELASFLAYNGFAGGVYVAAIDLDGDGRADLVTGSGFGSSGGHVKVFDGSNLAQTASYLAYPSVFEGGARVGAADLNGSTALLIGTGPALTPRATAVDPLTGQIRAELLNTPAGAQRSVFVA</sequence>
<evidence type="ECO:0000256" key="4">
    <source>
        <dbReference type="ARBA" id="ARBA00023065"/>
    </source>
</evidence>
<protein>
    <submittedName>
        <fullName evidence="6">Ig-like domain-containing protein</fullName>
    </submittedName>
</protein>
<evidence type="ECO:0000256" key="2">
    <source>
        <dbReference type="ARBA" id="ARBA00022737"/>
    </source>
</evidence>
<feature type="domain" description="Calx-beta" evidence="5">
    <location>
        <begin position="654"/>
        <end position="752"/>
    </location>
</feature>
<dbReference type="SUPFAM" id="SSF69318">
    <property type="entry name" value="Integrin alpha N-terminal domain"/>
    <property type="match status" value="1"/>
</dbReference>
<evidence type="ECO:0000313" key="6">
    <source>
        <dbReference type="EMBL" id="MDY3558513.1"/>
    </source>
</evidence>
<proteinExistence type="predicted"/>
<name>A0ABU5ET57_9BACT</name>
<comment type="caution">
    <text evidence="6">The sequence shown here is derived from an EMBL/GenBank/DDBJ whole genome shotgun (WGS) entry which is preliminary data.</text>
</comment>
<reference evidence="7" key="1">
    <citation type="journal article" date="2023" name="Mar. Drugs">
        <title>Gemmata algarum, a Novel Planctomycete Isolated from an Algal Mat, Displays Antimicrobial Activity.</title>
        <authorList>
            <person name="Kumar G."/>
            <person name="Kallscheuer N."/>
            <person name="Kashif M."/>
            <person name="Ahamad S."/>
            <person name="Jagadeeshwari U."/>
            <person name="Pannikurungottu S."/>
            <person name="Haufschild T."/>
            <person name="Kabuu M."/>
            <person name="Sasikala C."/>
            <person name="Jogler C."/>
            <person name="Ramana C."/>
        </authorList>
    </citation>
    <scope>NUCLEOTIDE SEQUENCE [LARGE SCALE GENOMIC DNA]</scope>
    <source>
        <strain evidence="7">JC673</strain>
    </source>
</reference>
<gene>
    <name evidence="6" type="ORF">R5W23_005631</name>
</gene>
<dbReference type="PANTHER" id="PTHR11878:SF65">
    <property type="entry name" value="NA_CA-EXCHANGE PROTEIN, ISOFORM G"/>
    <property type="match status" value="1"/>
</dbReference>
<feature type="domain" description="Calx-beta" evidence="5">
    <location>
        <begin position="412"/>
        <end position="528"/>
    </location>
</feature>
<dbReference type="InterPro" id="IPR013517">
    <property type="entry name" value="FG-GAP"/>
</dbReference>
<dbReference type="EMBL" id="JAXBLV010000034">
    <property type="protein sequence ID" value="MDY3558513.1"/>
    <property type="molecule type" value="Genomic_DNA"/>
</dbReference>
<dbReference type="Gene3D" id="2.60.40.2030">
    <property type="match status" value="4"/>
</dbReference>
<evidence type="ECO:0000256" key="1">
    <source>
        <dbReference type="ARBA" id="ARBA00022729"/>
    </source>
</evidence>
<dbReference type="InterPro" id="IPR028994">
    <property type="entry name" value="Integrin_alpha_N"/>
</dbReference>
<evidence type="ECO:0000313" key="7">
    <source>
        <dbReference type="Proteomes" id="UP001272242"/>
    </source>
</evidence>
<feature type="domain" description="Calx-beta" evidence="5">
    <location>
        <begin position="541"/>
        <end position="640"/>
    </location>
</feature>
<dbReference type="InterPro" id="IPR003644">
    <property type="entry name" value="Calx_beta"/>
</dbReference>
<dbReference type="Pfam" id="PF03160">
    <property type="entry name" value="Calx-beta"/>
    <property type="match status" value="3"/>
</dbReference>
<accession>A0ABU5ET57</accession>
<dbReference type="Gene3D" id="2.60.40.2810">
    <property type="match status" value="1"/>
</dbReference>
<keyword evidence="1" id="KW-0732">Signal</keyword>
<dbReference type="Pfam" id="PF17963">
    <property type="entry name" value="Big_9"/>
    <property type="match status" value="1"/>
</dbReference>
<dbReference type="Pfam" id="PF01839">
    <property type="entry name" value="FG-GAP"/>
    <property type="match status" value="2"/>
</dbReference>
<organism evidence="6 7">
    <name type="scientific">Gemmata algarum</name>
    <dbReference type="NCBI Taxonomy" id="2975278"/>
    <lineage>
        <taxon>Bacteria</taxon>
        <taxon>Pseudomonadati</taxon>
        <taxon>Planctomycetota</taxon>
        <taxon>Planctomycetia</taxon>
        <taxon>Gemmatales</taxon>
        <taxon>Gemmataceae</taxon>
        <taxon>Gemmata</taxon>
    </lineage>
</organism>
<keyword evidence="2" id="KW-0677">Repeat</keyword>
<dbReference type="InterPro" id="IPR051171">
    <property type="entry name" value="CaCA"/>
</dbReference>
<dbReference type="RefSeq" id="WP_320685419.1">
    <property type="nucleotide sequence ID" value="NZ_JAXBLV010000034.1"/>
</dbReference>
<evidence type="ECO:0000259" key="5">
    <source>
        <dbReference type="SMART" id="SM00237"/>
    </source>
</evidence>
<keyword evidence="3" id="KW-0106">Calcium</keyword>